<keyword evidence="4" id="KW-0472">Membrane</keyword>
<accession>A0A4U0H9X0</accession>
<organism evidence="8 9">
    <name type="scientific">Sphingobacterium alkalisoli</name>
    <dbReference type="NCBI Taxonomy" id="1874115"/>
    <lineage>
        <taxon>Bacteria</taxon>
        <taxon>Pseudomonadati</taxon>
        <taxon>Bacteroidota</taxon>
        <taxon>Sphingobacteriia</taxon>
        <taxon>Sphingobacteriales</taxon>
        <taxon>Sphingobacteriaceae</taxon>
        <taxon>Sphingobacterium</taxon>
    </lineage>
</organism>
<dbReference type="OrthoDB" id="629561at2"/>
<evidence type="ECO:0000259" key="6">
    <source>
        <dbReference type="Pfam" id="PF07980"/>
    </source>
</evidence>
<dbReference type="GO" id="GO:0009279">
    <property type="term" value="C:cell outer membrane"/>
    <property type="evidence" value="ECO:0007669"/>
    <property type="project" value="UniProtKB-SubCell"/>
</dbReference>
<evidence type="ECO:0000259" key="7">
    <source>
        <dbReference type="Pfam" id="PF14322"/>
    </source>
</evidence>
<gene>
    <name evidence="8" type="ORF">FAZ19_05230</name>
</gene>
<name>A0A4U0H9X0_9SPHI</name>
<dbReference type="InterPro" id="IPR011990">
    <property type="entry name" value="TPR-like_helical_dom_sf"/>
</dbReference>
<evidence type="ECO:0000313" key="9">
    <source>
        <dbReference type="Proteomes" id="UP000309872"/>
    </source>
</evidence>
<dbReference type="Proteomes" id="UP000309872">
    <property type="component" value="Unassembled WGS sequence"/>
</dbReference>
<evidence type="ECO:0000256" key="3">
    <source>
        <dbReference type="ARBA" id="ARBA00022729"/>
    </source>
</evidence>
<evidence type="ECO:0000256" key="2">
    <source>
        <dbReference type="ARBA" id="ARBA00006275"/>
    </source>
</evidence>
<evidence type="ECO:0000256" key="5">
    <source>
        <dbReference type="ARBA" id="ARBA00023237"/>
    </source>
</evidence>
<dbReference type="PROSITE" id="PS51257">
    <property type="entry name" value="PROKAR_LIPOPROTEIN"/>
    <property type="match status" value="1"/>
</dbReference>
<dbReference type="EMBL" id="SUKA01000001">
    <property type="protein sequence ID" value="TJY68661.1"/>
    <property type="molecule type" value="Genomic_DNA"/>
</dbReference>
<keyword evidence="3" id="KW-0732">Signal</keyword>
<keyword evidence="9" id="KW-1185">Reference proteome</keyword>
<feature type="domain" description="RagB/SusD" evidence="6">
    <location>
        <begin position="339"/>
        <end position="458"/>
    </location>
</feature>
<comment type="subcellular location">
    <subcellularLocation>
        <location evidence="1">Cell outer membrane</location>
    </subcellularLocation>
</comment>
<dbReference type="Pfam" id="PF14322">
    <property type="entry name" value="SusD-like_3"/>
    <property type="match status" value="1"/>
</dbReference>
<protein>
    <submittedName>
        <fullName evidence="8">RagB/SusD family nutrient uptake outer membrane protein</fullName>
    </submittedName>
</protein>
<dbReference type="InterPro" id="IPR012944">
    <property type="entry name" value="SusD_RagB_dom"/>
</dbReference>
<comment type="similarity">
    <text evidence="2">Belongs to the SusD family.</text>
</comment>
<evidence type="ECO:0000256" key="1">
    <source>
        <dbReference type="ARBA" id="ARBA00004442"/>
    </source>
</evidence>
<proteinExistence type="inferred from homology"/>
<comment type="caution">
    <text evidence="8">The sequence shown here is derived from an EMBL/GenBank/DDBJ whole genome shotgun (WGS) entry which is preliminary data.</text>
</comment>
<reference evidence="8 9" key="1">
    <citation type="submission" date="2019-04" db="EMBL/GenBank/DDBJ databases">
        <title>Sphingobacterium olei sp. nov., isolated from oil-contaminated soil.</title>
        <authorList>
            <person name="Liu B."/>
        </authorList>
    </citation>
    <scope>NUCLEOTIDE SEQUENCE [LARGE SCALE GENOMIC DNA]</scope>
    <source>
        <strain evidence="8 9">Y3L14</strain>
    </source>
</reference>
<dbReference type="Gene3D" id="1.25.40.390">
    <property type="match status" value="2"/>
</dbReference>
<dbReference type="AlphaFoldDB" id="A0A4U0H9X0"/>
<evidence type="ECO:0000313" key="8">
    <source>
        <dbReference type="EMBL" id="TJY68661.1"/>
    </source>
</evidence>
<keyword evidence="5" id="KW-0998">Cell outer membrane</keyword>
<sequence>MHKEITMNVFKVFFITITAATLFSCRKYVENVPVQGQRVLVYTNDYRLLMNSRTDSELGSANAAIIGCDDIDLKDPNLQSDISYNSVYVAQYTWAKPFYIDKEDDFDWNSMYKAIYTFNTVISGVLESKNGSLAEQNTIYAEALVQRAFTYFTLVNSHGKQYDASTADTDLGVPLLLEAKLFVNLQRATVAQVYAQVLKDIETAIPLLPTAKMNSVNPYRGSAYALLAKVHLNMRNFEAARVAAEQALALSNGLNDYNLFVNAAFPTLIQNKEVLLRKIPRLSYAGLQLSEDLLNLLGTKDLRYTLFTRDGSIGYPSFTGRRFFAGAGADNACVGLTVGETWLIRAECLARAGRRAEALQALNDLRKFRFTLDDYVALTATSDQQALEMVINERRRELFGTGLRWFDQKRLNKDAAFAKTVTRVYNGTTYTLEPNSNAYVFPFSPIIVNQNPELIQNPN</sequence>
<evidence type="ECO:0000256" key="4">
    <source>
        <dbReference type="ARBA" id="ARBA00023136"/>
    </source>
</evidence>
<dbReference type="InterPro" id="IPR033985">
    <property type="entry name" value="SusD-like_N"/>
</dbReference>
<dbReference type="Pfam" id="PF07980">
    <property type="entry name" value="SusD_RagB"/>
    <property type="match status" value="1"/>
</dbReference>
<feature type="domain" description="SusD-like N-terminal" evidence="7">
    <location>
        <begin position="81"/>
        <end position="232"/>
    </location>
</feature>
<dbReference type="SUPFAM" id="SSF48452">
    <property type="entry name" value="TPR-like"/>
    <property type="match status" value="1"/>
</dbReference>